<sequence>MWFLSLLLAILASLHASSGLDQVPLRPLSSDPAPRSPPNIVLILTDDQDLRLGSLDYQPLLKKYLRDHGTTFSNHFCTIALCCPSRVSLWTGKAAHNTNVTDVSSPYGGYRKFVSQGLNDNYLPVWLRNAGYNTYYTGKLLNEHTVDNYNDPFPKGFSGSDFLLDPFTYQYLNSSFQRNREPPTYHPGEYSTDLIAEKAYGFLDEAVKDRKPFFLGIAPPACHSNVEMEGEGKAGLRFTAPIPAKRHQDLFKNAHVPRTRNFNPDQPSGASWIKYLPRQSQENIQYNDHFHRQRLRALQAVDEIVEGVVQQLEAYGILDDTYIIYTTDNGYHIGQHRLQPGKTCGFEEDINIPLIVRGPGVPKNHTTDIVTTHTDLAPTIFDIIGLSPREDFDGVAIPLNVDDLARAEGKRHEHVNVEYWGFSLAEGNFGDRFTWNNTCKAVRVIAKEYNLYYSVWCNNEHELYDIMHDPGQMDNLMNDTPSGKAYSGRNLMGLPVTKIAARLDALLMVLKSCKGQVCVRPWAALHPDGAVASLLEALSPKYDQLYEAEQQKVSFNRCENGYILDAEGPQFEQHGWFYRDGHSWDNWV</sequence>
<evidence type="ECO:0000256" key="2">
    <source>
        <dbReference type="ARBA" id="ARBA00022729"/>
    </source>
</evidence>
<dbReference type="FunFam" id="3.40.720.10:FF:000051">
    <property type="entry name" value="Arylsulfatase"/>
    <property type="match status" value="1"/>
</dbReference>
<feature type="domain" description="Sulfatase N-terminal" evidence="8">
    <location>
        <begin position="38"/>
        <end position="385"/>
    </location>
</feature>
<dbReference type="EC" id="3.1.6.1" evidence="5"/>
<dbReference type="OrthoDB" id="96314at2759"/>
<organism evidence="9 10">
    <name type="scientific">Neonectria ditissima</name>
    <dbReference type="NCBI Taxonomy" id="78410"/>
    <lineage>
        <taxon>Eukaryota</taxon>
        <taxon>Fungi</taxon>
        <taxon>Dikarya</taxon>
        <taxon>Ascomycota</taxon>
        <taxon>Pezizomycotina</taxon>
        <taxon>Sordariomycetes</taxon>
        <taxon>Hypocreomycetidae</taxon>
        <taxon>Hypocreales</taxon>
        <taxon>Nectriaceae</taxon>
        <taxon>Neonectria</taxon>
    </lineage>
</organism>
<keyword evidence="2 7" id="KW-0732">Signal</keyword>
<dbReference type="CDD" id="cd16147">
    <property type="entry name" value="G6S"/>
    <property type="match status" value="1"/>
</dbReference>
<proteinExistence type="inferred from homology"/>
<name>A0A0N8H805_9HYPO</name>
<comment type="caution">
    <text evidence="9">The sequence shown here is derived from an EMBL/GenBank/DDBJ whole genome shotgun (WGS) entry which is preliminary data.</text>
</comment>
<evidence type="ECO:0000313" key="9">
    <source>
        <dbReference type="EMBL" id="KPM43228.1"/>
    </source>
</evidence>
<dbReference type="GO" id="GO:0008449">
    <property type="term" value="F:N-acetylglucosamine-6-sulfatase activity"/>
    <property type="evidence" value="ECO:0007669"/>
    <property type="project" value="TreeGrafter"/>
</dbReference>
<evidence type="ECO:0000256" key="1">
    <source>
        <dbReference type="ARBA" id="ARBA00008779"/>
    </source>
</evidence>
<gene>
    <name evidence="9" type="ORF">AK830_g3344</name>
</gene>
<dbReference type="PIRSF" id="PIRSF000972">
    <property type="entry name" value="Arylsulf_plant"/>
    <property type="match status" value="1"/>
</dbReference>
<reference evidence="9 10" key="1">
    <citation type="submission" date="2015-09" db="EMBL/GenBank/DDBJ databases">
        <title>Draft genome of a European isolate of the apple canker pathogen Neonectria ditissima.</title>
        <authorList>
            <person name="Gomez-Cortecero A."/>
            <person name="Harrison R.J."/>
            <person name="Armitage A.D."/>
        </authorList>
    </citation>
    <scope>NUCLEOTIDE SEQUENCE [LARGE SCALE GENOMIC DNA]</scope>
    <source>
        <strain evidence="9 10">R09/05</strain>
    </source>
</reference>
<dbReference type="PANTHER" id="PTHR43108">
    <property type="entry name" value="N-ACETYLGLUCOSAMINE-6-SULFATASE FAMILY MEMBER"/>
    <property type="match status" value="1"/>
</dbReference>
<keyword evidence="4" id="KW-0325">Glycoprotein</keyword>
<evidence type="ECO:0000313" key="10">
    <source>
        <dbReference type="Proteomes" id="UP000050424"/>
    </source>
</evidence>
<evidence type="ECO:0000259" key="8">
    <source>
        <dbReference type="Pfam" id="PF00884"/>
    </source>
</evidence>
<comment type="PTM">
    <text evidence="6">The conversion to 3-oxoalanine (also known as C-formylglycine, FGly), of a serine or cysteine residue in prokaryotes and of a cysteine residue in eukaryotes, is critical for catalytic activity.</text>
</comment>
<dbReference type="InterPro" id="IPR000917">
    <property type="entry name" value="Sulfatase_N"/>
</dbReference>
<dbReference type="GO" id="GO:0018958">
    <property type="term" value="P:phenol-containing compound metabolic process"/>
    <property type="evidence" value="ECO:0007669"/>
    <property type="project" value="InterPro"/>
</dbReference>
<feature type="signal peptide" evidence="7">
    <location>
        <begin position="1"/>
        <end position="19"/>
    </location>
</feature>
<dbReference type="InterPro" id="IPR012083">
    <property type="entry name" value="Arylsulfatase"/>
</dbReference>
<keyword evidence="10" id="KW-1185">Reference proteome</keyword>
<feature type="modified residue" description="3-oxoalanine (Cys)" evidence="6">
    <location>
        <position position="82"/>
    </location>
</feature>
<dbReference type="SUPFAM" id="SSF53649">
    <property type="entry name" value="Alkaline phosphatase-like"/>
    <property type="match status" value="1"/>
</dbReference>
<evidence type="ECO:0000256" key="3">
    <source>
        <dbReference type="ARBA" id="ARBA00022801"/>
    </source>
</evidence>
<comment type="similarity">
    <text evidence="1 5">Belongs to the sulfatase family.</text>
</comment>
<comment type="catalytic activity">
    <reaction evidence="5">
        <text>an aryl sulfate + H2O = a phenol + sulfate + H(+)</text>
        <dbReference type="Rhea" id="RHEA:17261"/>
        <dbReference type="ChEBI" id="CHEBI:15377"/>
        <dbReference type="ChEBI" id="CHEBI:15378"/>
        <dbReference type="ChEBI" id="CHEBI:16189"/>
        <dbReference type="ChEBI" id="CHEBI:33853"/>
        <dbReference type="ChEBI" id="CHEBI:140317"/>
        <dbReference type="EC" id="3.1.6.1"/>
    </reaction>
</comment>
<dbReference type="GO" id="GO:0004065">
    <property type="term" value="F:arylsulfatase activity"/>
    <property type="evidence" value="ECO:0007669"/>
    <property type="project" value="UniProtKB-UniRule"/>
</dbReference>
<dbReference type="Proteomes" id="UP000050424">
    <property type="component" value="Unassembled WGS sequence"/>
</dbReference>
<dbReference type="AlphaFoldDB" id="A0A0N8H805"/>
<dbReference type="Pfam" id="PF00884">
    <property type="entry name" value="Sulfatase"/>
    <property type="match status" value="1"/>
</dbReference>
<dbReference type="EMBL" id="LKCW01000036">
    <property type="protein sequence ID" value="KPM43228.1"/>
    <property type="molecule type" value="Genomic_DNA"/>
</dbReference>
<dbReference type="InterPro" id="IPR017850">
    <property type="entry name" value="Alkaline_phosphatase_core_sf"/>
</dbReference>
<dbReference type="InterPro" id="IPR024607">
    <property type="entry name" value="Sulfatase_CS"/>
</dbReference>
<evidence type="ECO:0000256" key="6">
    <source>
        <dbReference type="PIRSR" id="PIRSR000972-50"/>
    </source>
</evidence>
<dbReference type="Gene3D" id="3.40.720.10">
    <property type="entry name" value="Alkaline Phosphatase, subunit A"/>
    <property type="match status" value="1"/>
</dbReference>
<protein>
    <recommendedName>
        <fullName evidence="5">Arylsulfatase</fullName>
        <shortName evidence="5">AS</shortName>
        <ecNumber evidence="5">3.1.6.1</ecNumber>
    </recommendedName>
    <alternativeName>
        <fullName evidence="5">Aryl-sulfate sulphohydrolase</fullName>
    </alternativeName>
</protein>
<dbReference type="PROSITE" id="PS00523">
    <property type="entry name" value="SULFATASE_1"/>
    <property type="match status" value="1"/>
</dbReference>
<accession>A0A0N8H805</accession>
<evidence type="ECO:0000256" key="7">
    <source>
        <dbReference type="SAM" id="SignalP"/>
    </source>
</evidence>
<evidence type="ECO:0000256" key="4">
    <source>
        <dbReference type="ARBA" id="ARBA00023180"/>
    </source>
</evidence>
<dbReference type="GO" id="GO:0005539">
    <property type="term" value="F:glycosaminoglycan binding"/>
    <property type="evidence" value="ECO:0007669"/>
    <property type="project" value="TreeGrafter"/>
</dbReference>
<keyword evidence="3 5" id="KW-0378">Hydrolase</keyword>
<dbReference type="STRING" id="78410.A0A0N8H805"/>
<dbReference type="PANTHER" id="PTHR43108:SF8">
    <property type="entry name" value="SD21168P"/>
    <property type="match status" value="1"/>
</dbReference>
<evidence type="ECO:0000256" key="5">
    <source>
        <dbReference type="PIRNR" id="PIRNR000972"/>
    </source>
</evidence>
<feature type="chain" id="PRO_5006026239" description="Arylsulfatase" evidence="7">
    <location>
        <begin position="20"/>
        <end position="588"/>
    </location>
</feature>